<evidence type="ECO:0000313" key="6">
    <source>
        <dbReference type="Proteomes" id="UP001277471"/>
    </source>
</evidence>
<dbReference type="Proteomes" id="UP000298774">
    <property type="component" value="Plasmid p4"/>
</dbReference>
<keyword evidence="1" id="KW-0597">Phosphoprotein</keyword>
<evidence type="ECO:0000313" key="5">
    <source>
        <dbReference type="Proteomes" id="UP000298774"/>
    </source>
</evidence>
<reference evidence="4 5" key="1">
    <citation type="submission" date="2018-09" db="EMBL/GenBank/DDBJ databases">
        <title>Whole genome based analysis of evolution and adaptive divergence in Indian and Brazilian strains of Azospirillum brasilense.</title>
        <authorList>
            <person name="Singh C."/>
            <person name="Tripathi A.K."/>
        </authorList>
    </citation>
    <scope>NUCLEOTIDE SEQUENCE [LARGE SCALE GENOMIC DNA]</scope>
    <source>
        <strain evidence="4 5">MTCC4038</strain>
        <plasmid evidence="4 5">p4</plasmid>
    </source>
</reference>
<organism evidence="4 5">
    <name type="scientific">Azospirillum brasilense</name>
    <dbReference type="NCBI Taxonomy" id="192"/>
    <lineage>
        <taxon>Bacteria</taxon>
        <taxon>Pseudomonadati</taxon>
        <taxon>Pseudomonadota</taxon>
        <taxon>Alphaproteobacteria</taxon>
        <taxon>Rhodospirillales</taxon>
        <taxon>Azospirillaceae</taxon>
        <taxon>Azospirillum</taxon>
    </lineage>
</organism>
<dbReference type="PANTHER" id="PTHR44520">
    <property type="entry name" value="RESPONSE REGULATOR RCP1-RELATED"/>
    <property type="match status" value="1"/>
</dbReference>
<dbReference type="EMBL" id="JAWXYC010000002">
    <property type="protein sequence ID" value="MDX5950451.1"/>
    <property type="molecule type" value="Genomic_DNA"/>
</dbReference>
<feature type="modified residue" description="4-aspartylphosphate" evidence="1">
    <location>
        <position position="66"/>
    </location>
</feature>
<keyword evidence="6" id="KW-1185">Reference proteome</keyword>
<dbReference type="KEGG" id="abf:AMK58_27020"/>
<dbReference type="Proteomes" id="UP001277471">
    <property type="component" value="Unassembled WGS sequence"/>
</dbReference>
<protein>
    <submittedName>
        <fullName evidence="4">Response regulator</fullName>
    </submittedName>
</protein>
<dbReference type="SMART" id="SM00448">
    <property type="entry name" value="REC"/>
    <property type="match status" value="1"/>
</dbReference>
<geneLocation type="plasmid" evidence="4 5">
    <name>p4</name>
</geneLocation>
<dbReference type="RefSeq" id="WP_035682490.1">
    <property type="nucleotide sequence ID" value="NZ_CP012917.1"/>
</dbReference>
<keyword evidence="4" id="KW-0614">Plasmid</keyword>
<dbReference type="EMBL" id="CP032343">
    <property type="protein sequence ID" value="QCO13287.1"/>
    <property type="molecule type" value="Genomic_DNA"/>
</dbReference>
<evidence type="ECO:0000259" key="2">
    <source>
        <dbReference type="PROSITE" id="PS50110"/>
    </source>
</evidence>
<dbReference type="SUPFAM" id="SSF52172">
    <property type="entry name" value="CheY-like"/>
    <property type="match status" value="1"/>
</dbReference>
<feature type="domain" description="Response regulatory" evidence="2">
    <location>
        <begin position="6"/>
        <end position="133"/>
    </location>
</feature>
<dbReference type="AlphaFoldDB" id="A0A0P0FFS4"/>
<evidence type="ECO:0000313" key="3">
    <source>
        <dbReference type="EMBL" id="MDX5950451.1"/>
    </source>
</evidence>
<dbReference type="Gene3D" id="3.40.50.2300">
    <property type="match status" value="1"/>
</dbReference>
<evidence type="ECO:0000313" key="4">
    <source>
        <dbReference type="EMBL" id="QCO13287.1"/>
    </source>
</evidence>
<dbReference type="PANTHER" id="PTHR44520:SF1">
    <property type="entry name" value="TWO-COMPONENT SYSTEM REGULATORY PROTEIN"/>
    <property type="match status" value="1"/>
</dbReference>
<dbReference type="GO" id="GO:0000160">
    <property type="term" value="P:phosphorelay signal transduction system"/>
    <property type="evidence" value="ECO:0007669"/>
    <property type="project" value="InterPro"/>
</dbReference>
<sequence>MSDLKPILLVEDNPRDLELTLAALEKCQLANDVIVARDGEEALRMLTRRDPETGQPTQLPAVVLLDLKLPKIDGLEVLERVKNDPETRHVPIVMLTASREESDLVRSYKLGVNAFVVKPVDFKAFFQAIRDLGAFWAILNEPPVGCARRPAGTPPAGKGA</sequence>
<dbReference type="InterPro" id="IPR011006">
    <property type="entry name" value="CheY-like_superfamily"/>
</dbReference>
<proteinExistence type="predicted"/>
<dbReference type="PROSITE" id="PS50110">
    <property type="entry name" value="RESPONSE_REGULATORY"/>
    <property type="match status" value="1"/>
</dbReference>
<dbReference type="InterPro" id="IPR052893">
    <property type="entry name" value="TCS_response_regulator"/>
</dbReference>
<dbReference type="Pfam" id="PF00072">
    <property type="entry name" value="Response_reg"/>
    <property type="match status" value="1"/>
</dbReference>
<accession>A0A0P0FFS4</accession>
<dbReference type="CDD" id="cd17557">
    <property type="entry name" value="REC_Rcp-like"/>
    <property type="match status" value="1"/>
</dbReference>
<reference evidence="3 6" key="2">
    <citation type="submission" date="2023-11" db="EMBL/GenBank/DDBJ databases">
        <title>MicrobeMod: A computational toolkit for identifying prokaryotic methylation and restriction-modification with nanopore sequencing.</title>
        <authorList>
            <person name="Crits-Christoph A."/>
            <person name="Kang S.C."/>
            <person name="Lee H."/>
            <person name="Ostrov N."/>
        </authorList>
    </citation>
    <scope>NUCLEOTIDE SEQUENCE [LARGE SCALE GENOMIC DNA]</scope>
    <source>
        <strain evidence="3 6">ATCC 29145</strain>
    </source>
</reference>
<evidence type="ECO:0000256" key="1">
    <source>
        <dbReference type="PROSITE-ProRule" id="PRU00169"/>
    </source>
</evidence>
<gene>
    <name evidence="4" type="ORF">D3868_30180</name>
    <name evidence="3" type="ORF">SIM66_04475</name>
</gene>
<dbReference type="GeneID" id="56453475"/>
<name>A0A0P0FFS4_AZOBR</name>
<dbReference type="InterPro" id="IPR001789">
    <property type="entry name" value="Sig_transdc_resp-reg_receiver"/>
</dbReference>